<comment type="caution">
    <text evidence="5">The sequence shown here is derived from an EMBL/GenBank/DDBJ whole genome shotgun (WGS) entry which is preliminary data.</text>
</comment>
<dbReference type="Gene3D" id="2.60.40.10">
    <property type="entry name" value="Immunoglobulins"/>
    <property type="match status" value="1"/>
</dbReference>
<dbReference type="Proteomes" id="UP000722357">
    <property type="component" value="Unassembled WGS sequence"/>
</dbReference>
<dbReference type="Pfam" id="PF07940">
    <property type="entry name" value="Hepar_II_III_C"/>
    <property type="match status" value="1"/>
</dbReference>
<sequence>MMKMNFLYWALGCFCLLGYACADEEVPAASPEEAQEVEMPEAWHDKTRTQPYPKLSNELYLNPSPLIVPQSLKTGAFLQFALSQDAGFPEASTQLSEQQEWCMFNPHVKLVPGRWFWRYRNVAEDGKEEAWSDPIEFEVKEETPVFVTPAFEDFRQGLPLRHPRLYCFLDPKIDEARRHVTSHEEYQALKNRAENALQADYESLIAPYSASHMETVAANVEYLYQAFHLTQRGDYARKMEEILNVLLEHPFTDTELFAENFASTDIAYSFLAPYDMLYDKLGTDVRSRVEEQLWRVATYYFDAYCGMQENHIFDNHFWQQNMRVLFQIAFCLYDKSEYAAQALRMLTYYYELWTARAPASGFNRDGAWINGTGYFEASVRTLFYMPMLLSYVSRADFLQHPWYQQAGQSMVYSWPPSSKSAGFGDGSEKREEPGRQRAAFADFLARETGDAYAGWYAGECQKDVVQDVELRLYRMVNPAAYATDFPASAPKLKWYKDIGEVVMHSNLASTENNLSLAFRSSTFGSGSHTLADQNSFNLLYGGKEVYYHTGYYLNFSDAHNLMSYRHTRAHNSILVDGIGQPFSTEGYGMLLRAAGGEHIGYCLGDASHAYCGISEDPMWIESFQKAGIEQTPENGFGETPLTKYRRQMIMLYPDIVLIYDELEASRPVRWDWLLHSPTAFEWTDSQKQFTSHLQDGGVAVAAMFCEHPCEVSQTDLFAVPPTSVPNAPQYPNQWHLTVSVPGQAKCRLLTLVQVKPDAKSVQPITQEGDCLLCGPWKIEVNLSSEKPENLCVTNTECGAVYSYGSSSPWLGGKPYYRQYRNSSLLYDEVDGEFTVSEMTDCTPVSSRSGAAF</sequence>
<feature type="chain" id="PRO_5037128205" evidence="2">
    <location>
        <begin position="23"/>
        <end position="852"/>
    </location>
</feature>
<name>A0A921HK92_9BACT</name>
<reference evidence="5" key="2">
    <citation type="submission" date="2021-09" db="EMBL/GenBank/DDBJ databases">
        <authorList>
            <person name="Gilroy R."/>
        </authorList>
    </citation>
    <scope>NUCLEOTIDE SEQUENCE</scope>
    <source>
        <strain evidence="5">9794</strain>
    </source>
</reference>
<evidence type="ECO:0000259" key="3">
    <source>
        <dbReference type="Pfam" id="PF07940"/>
    </source>
</evidence>
<feature type="domain" description="Heparinase II/III-like C-terminal" evidence="3">
    <location>
        <begin position="490"/>
        <end position="688"/>
    </location>
</feature>
<dbReference type="InterPro" id="IPR013783">
    <property type="entry name" value="Ig-like_fold"/>
</dbReference>
<dbReference type="InterPro" id="IPR012480">
    <property type="entry name" value="Hepar_II_III_C"/>
</dbReference>
<evidence type="ECO:0000256" key="2">
    <source>
        <dbReference type="SAM" id="SignalP"/>
    </source>
</evidence>
<reference evidence="5" key="1">
    <citation type="journal article" date="2021" name="PeerJ">
        <title>Extensive microbial diversity within the chicken gut microbiome revealed by metagenomics and culture.</title>
        <authorList>
            <person name="Gilroy R."/>
            <person name="Ravi A."/>
            <person name="Getino M."/>
            <person name="Pursley I."/>
            <person name="Horton D.L."/>
            <person name="Alikhan N.F."/>
            <person name="Baker D."/>
            <person name="Gharbi K."/>
            <person name="Hall N."/>
            <person name="Watson M."/>
            <person name="Adriaenssens E.M."/>
            <person name="Foster-Nyarko E."/>
            <person name="Jarju S."/>
            <person name="Secka A."/>
            <person name="Antonio M."/>
            <person name="Oren A."/>
            <person name="Chaudhuri R.R."/>
            <person name="La Ragione R."/>
            <person name="Hildebrand F."/>
            <person name="Pallen M.J."/>
        </authorList>
    </citation>
    <scope>NUCLEOTIDE SEQUENCE</scope>
    <source>
        <strain evidence="5">9794</strain>
    </source>
</reference>
<evidence type="ECO:0000259" key="4">
    <source>
        <dbReference type="Pfam" id="PF16332"/>
    </source>
</evidence>
<accession>A0A921HK92</accession>
<dbReference type="InterPro" id="IPR032518">
    <property type="entry name" value="HepII_N"/>
</dbReference>
<dbReference type="AlphaFoldDB" id="A0A921HK92"/>
<dbReference type="EMBL" id="DYWE01000059">
    <property type="protein sequence ID" value="HJF81118.1"/>
    <property type="molecule type" value="Genomic_DNA"/>
</dbReference>
<dbReference type="Gene3D" id="1.50.10.100">
    <property type="entry name" value="Chondroitin AC/alginate lyase"/>
    <property type="match status" value="1"/>
</dbReference>
<organism evidence="5 6">
    <name type="scientific">Phocaeicola plebeius</name>
    <dbReference type="NCBI Taxonomy" id="310297"/>
    <lineage>
        <taxon>Bacteria</taxon>
        <taxon>Pseudomonadati</taxon>
        <taxon>Bacteroidota</taxon>
        <taxon>Bacteroidia</taxon>
        <taxon>Bacteroidales</taxon>
        <taxon>Bacteroidaceae</taxon>
        <taxon>Phocaeicola</taxon>
    </lineage>
</organism>
<keyword evidence="2" id="KW-0732">Signal</keyword>
<dbReference type="InterPro" id="IPR008929">
    <property type="entry name" value="Chondroitin_lyas"/>
</dbReference>
<dbReference type="GO" id="GO:0030313">
    <property type="term" value="C:cell envelope"/>
    <property type="evidence" value="ECO:0007669"/>
    <property type="project" value="UniProtKB-SubCell"/>
</dbReference>
<evidence type="ECO:0000256" key="1">
    <source>
        <dbReference type="ARBA" id="ARBA00004196"/>
    </source>
</evidence>
<dbReference type="Gene3D" id="2.70.98.70">
    <property type="match status" value="1"/>
</dbReference>
<evidence type="ECO:0000313" key="6">
    <source>
        <dbReference type="Proteomes" id="UP000722357"/>
    </source>
</evidence>
<proteinExistence type="predicted"/>
<protein>
    <submittedName>
        <fullName evidence="5">DUF4962 domain-containing protein</fullName>
    </submittedName>
</protein>
<dbReference type="PROSITE" id="PS51257">
    <property type="entry name" value="PROKAR_LIPOPROTEIN"/>
    <property type="match status" value="1"/>
</dbReference>
<feature type="domain" description="Heparinase II N-terminal" evidence="4">
    <location>
        <begin position="73"/>
        <end position="477"/>
    </location>
</feature>
<dbReference type="GO" id="GO:0016829">
    <property type="term" value="F:lyase activity"/>
    <property type="evidence" value="ECO:0007669"/>
    <property type="project" value="InterPro"/>
</dbReference>
<dbReference type="Pfam" id="PF16332">
    <property type="entry name" value="DUF4962"/>
    <property type="match status" value="1"/>
</dbReference>
<gene>
    <name evidence="5" type="ORF">K8V40_05625</name>
</gene>
<comment type="subcellular location">
    <subcellularLocation>
        <location evidence="1">Cell envelope</location>
    </subcellularLocation>
</comment>
<feature type="signal peptide" evidence="2">
    <location>
        <begin position="1"/>
        <end position="22"/>
    </location>
</feature>
<evidence type="ECO:0000313" key="5">
    <source>
        <dbReference type="EMBL" id="HJF81118.1"/>
    </source>
</evidence>